<evidence type="ECO:0000256" key="5">
    <source>
        <dbReference type="ARBA" id="ARBA00022448"/>
    </source>
</evidence>
<organism evidence="17">
    <name type="scientific">Ischnoptera sp. B084</name>
    <dbReference type="NCBI Taxonomy" id="2093467"/>
    <lineage>
        <taxon>Eukaryota</taxon>
        <taxon>Metazoa</taxon>
        <taxon>Ecdysozoa</taxon>
        <taxon>Arthropoda</taxon>
        <taxon>Hexapoda</taxon>
        <taxon>Insecta</taxon>
        <taxon>Pterygota</taxon>
        <taxon>Neoptera</taxon>
        <taxon>Polyneoptera</taxon>
        <taxon>Dictyoptera</taxon>
        <taxon>Blattodea</taxon>
        <taxon>Blaberoidea</taxon>
        <taxon>Blattellidae</taxon>
        <taxon>Ischnoptera</taxon>
    </lineage>
</organism>
<evidence type="ECO:0000256" key="13">
    <source>
        <dbReference type="ARBA" id="ARBA00023136"/>
    </source>
</evidence>
<comment type="similarity">
    <text evidence="2">Belongs to the complex I subunit 6 family.</text>
</comment>
<evidence type="ECO:0000256" key="15">
    <source>
        <dbReference type="ARBA" id="ARBA00049551"/>
    </source>
</evidence>
<keyword evidence="11" id="KW-0520">NAD</keyword>
<gene>
    <name evidence="17" type="primary">nad6</name>
</gene>
<dbReference type="GO" id="GO:0031966">
    <property type="term" value="C:mitochondrial membrane"/>
    <property type="evidence" value="ECO:0007669"/>
    <property type="project" value="UniProtKB-SubCell"/>
</dbReference>
<dbReference type="EC" id="7.1.1.2" evidence="3"/>
<sequence length="163" mass="18772">MFLMFMSMTLSLNFTQMIHPLAMGLLLLMQTILISLISGLLSQTFWFSYILLLIFIGGMLVLFIYVTSLASNEMFKMSLKLITTSVIMTMMIWMMIYSNKIIIQSQEAINFIMMENTLPNMTAKLYNQPNMIITIMMASYLFLSLIAVVKITNIFKGPLRQMN</sequence>
<accession>A0A2P1H8H5</accession>
<dbReference type="PANTHER" id="PTHR11435">
    <property type="entry name" value="NADH UBIQUINONE OXIDOREDUCTASE SUBUNIT ND6"/>
    <property type="match status" value="1"/>
</dbReference>
<dbReference type="PANTHER" id="PTHR11435:SF1">
    <property type="entry name" value="NADH-UBIQUINONE OXIDOREDUCTASE CHAIN 6"/>
    <property type="match status" value="1"/>
</dbReference>
<keyword evidence="5" id="KW-0813">Transport</keyword>
<evidence type="ECO:0000256" key="8">
    <source>
        <dbReference type="ARBA" id="ARBA00022967"/>
    </source>
</evidence>
<evidence type="ECO:0000256" key="6">
    <source>
        <dbReference type="ARBA" id="ARBA00022660"/>
    </source>
</evidence>
<evidence type="ECO:0000256" key="9">
    <source>
        <dbReference type="ARBA" id="ARBA00022982"/>
    </source>
</evidence>
<feature type="transmembrane region" description="Helical" evidence="16">
    <location>
        <begin position="131"/>
        <end position="152"/>
    </location>
</feature>
<keyword evidence="10 16" id="KW-1133">Transmembrane helix</keyword>
<keyword evidence="9" id="KW-0249">Electron transport</keyword>
<keyword evidence="6" id="KW-0679">Respiratory chain</keyword>
<comment type="catalytic activity">
    <reaction evidence="15">
        <text>a ubiquinone + NADH + 5 H(+)(in) = a ubiquinol + NAD(+) + 4 H(+)(out)</text>
        <dbReference type="Rhea" id="RHEA:29091"/>
        <dbReference type="Rhea" id="RHEA-COMP:9565"/>
        <dbReference type="Rhea" id="RHEA-COMP:9566"/>
        <dbReference type="ChEBI" id="CHEBI:15378"/>
        <dbReference type="ChEBI" id="CHEBI:16389"/>
        <dbReference type="ChEBI" id="CHEBI:17976"/>
        <dbReference type="ChEBI" id="CHEBI:57540"/>
        <dbReference type="ChEBI" id="CHEBI:57945"/>
        <dbReference type="EC" id="7.1.1.2"/>
    </reaction>
</comment>
<feature type="transmembrane region" description="Helical" evidence="16">
    <location>
        <begin position="78"/>
        <end position="96"/>
    </location>
</feature>
<evidence type="ECO:0000256" key="3">
    <source>
        <dbReference type="ARBA" id="ARBA00012944"/>
    </source>
</evidence>
<reference evidence="17" key="1">
    <citation type="journal article" date="2018" name="Mol. Biol. Evol.">
        <title>Transoceanic dispersal and plate tectonics shaped global cockroach distributions: evidence from mitochondrial phylogenomics.</title>
        <authorList>
            <person name="Bourguignon T."/>
            <person name="Qian T."/>
            <person name="Ho S.Y.W."/>
            <person name="Juna F."/>
            <person name="Wang Z."/>
            <person name="Arab D.A."/>
            <person name="Cameron S.L."/>
            <person name="Walker J."/>
            <person name="Rentz D."/>
            <person name="Evans T.A."/>
            <person name="Lo N."/>
        </authorList>
    </citation>
    <scope>NUCLEOTIDE SEQUENCE</scope>
</reference>
<evidence type="ECO:0000256" key="10">
    <source>
        <dbReference type="ARBA" id="ARBA00022989"/>
    </source>
</evidence>
<protein>
    <recommendedName>
        <fullName evidence="4">NADH-ubiquinone oxidoreductase chain 6</fullName>
        <ecNumber evidence="3">7.1.1.2</ecNumber>
    </recommendedName>
    <alternativeName>
        <fullName evidence="14">NADH dehydrogenase subunit 6</fullName>
    </alternativeName>
</protein>
<dbReference type="EMBL" id="MG882187">
    <property type="protein sequence ID" value="AVN67834.1"/>
    <property type="molecule type" value="Genomic_DNA"/>
</dbReference>
<keyword evidence="13 16" id="KW-0472">Membrane</keyword>
<keyword evidence="12 17" id="KW-0496">Mitochondrion</keyword>
<evidence type="ECO:0000256" key="14">
    <source>
        <dbReference type="ARBA" id="ARBA00031019"/>
    </source>
</evidence>
<evidence type="ECO:0000256" key="11">
    <source>
        <dbReference type="ARBA" id="ARBA00023027"/>
    </source>
</evidence>
<dbReference type="GO" id="GO:0008137">
    <property type="term" value="F:NADH dehydrogenase (ubiquinone) activity"/>
    <property type="evidence" value="ECO:0007669"/>
    <property type="project" value="UniProtKB-EC"/>
</dbReference>
<dbReference type="AlphaFoldDB" id="A0A2P1H8H5"/>
<evidence type="ECO:0000256" key="4">
    <source>
        <dbReference type="ARBA" id="ARBA00021095"/>
    </source>
</evidence>
<comment type="subcellular location">
    <subcellularLocation>
        <location evidence="1">Mitochondrion membrane</location>
        <topology evidence="1">Multi-pass membrane protein</topology>
    </subcellularLocation>
</comment>
<geneLocation type="mitochondrion" evidence="17"/>
<keyword evidence="7 16" id="KW-0812">Transmembrane</keyword>
<feature type="transmembrane region" description="Helical" evidence="16">
    <location>
        <begin position="46"/>
        <end position="66"/>
    </location>
</feature>
<evidence type="ECO:0000256" key="2">
    <source>
        <dbReference type="ARBA" id="ARBA00005698"/>
    </source>
</evidence>
<evidence type="ECO:0000256" key="7">
    <source>
        <dbReference type="ARBA" id="ARBA00022692"/>
    </source>
</evidence>
<keyword evidence="8" id="KW-1278">Translocase</keyword>
<evidence type="ECO:0000313" key="17">
    <source>
        <dbReference type="EMBL" id="AVN67834.1"/>
    </source>
</evidence>
<evidence type="ECO:0000256" key="1">
    <source>
        <dbReference type="ARBA" id="ARBA00004225"/>
    </source>
</evidence>
<evidence type="ECO:0000256" key="16">
    <source>
        <dbReference type="SAM" id="Phobius"/>
    </source>
</evidence>
<name>A0A2P1H8H5_9NEOP</name>
<evidence type="ECO:0000256" key="12">
    <source>
        <dbReference type="ARBA" id="ARBA00023128"/>
    </source>
</evidence>
<feature type="transmembrane region" description="Helical" evidence="16">
    <location>
        <begin position="21"/>
        <end position="40"/>
    </location>
</feature>
<proteinExistence type="inferred from homology"/>
<dbReference type="InterPro" id="IPR050269">
    <property type="entry name" value="ComplexI_Subunit6"/>
</dbReference>